<gene>
    <name evidence="2" type="ORF">M6D93_11300</name>
</gene>
<feature type="region of interest" description="Disordered" evidence="1">
    <location>
        <begin position="1"/>
        <end position="40"/>
    </location>
</feature>
<proteinExistence type="predicted"/>
<evidence type="ECO:0000313" key="3">
    <source>
        <dbReference type="Proteomes" id="UP001056336"/>
    </source>
</evidence>
<dbReference type="EMBL" id="CP097332">
    <property type="protein sequence ID" value="UQX86891.1"/>
    <property type="molecule type" value="Genomic_DNA"/>
</dbReference>
<reference evidence="2" key="1">
    <citation type="journal article" date="2018" name="Int. J. Syst. Evol. Microbiol.">
        <title>Jatrophihabitans telluris sp. nov., isolated from sediment soil of lava forest wetlands and the emended description of the genus Jatrophihabitans.</title>
        <authorList>
            <person name="Lee K.C."/>
            <person name="Suh M.K."/>
            <person name="Eom M.K."/>
            <person name="Kim K.K."/>
            <person name="Kim J.S."/>
            <person name="Kim D.S."/>
            <person name="Ko S.H."/>
            <person name="Shin Y.K."/>
            <person name="Lee J.S."/>
        </authorList>
    </citation>
    <scope>NUCLEOTIDE SEQUENCE</scope>
    <source>
        <strain evidence="2">N237</strain>
    </source>
</reference>
<dbReference type="Proteomes" id="UP001056336">
    <property type="component" value="Chromosome"/>
</dbReference>
<accession>A0ABY4QSZ6</accession>
<evidence type="ECO:0000256" key="1">
    <source>
        <dbReference type="SAM" id="MobiDB-lite"/>
    </source>
</evidence>
<organism evidence="2 3">
    <name type="scientific">Jatrophihabitans telluris</name>
    <dbReference type="NCBI Taxonomy" id="2038343"/>
    <lineage>
        <taxon>Bacteria</taxon>
        <taxon>Bacillati</taxon>
        <taxon>Actinomycetota</taxon>
        <taxon>Actinomycetes</taxon>
        <taxon>Jatrophihabitantales</taxon>
        <taxon>Jatrophihabitantaceae</taxon>
        <taxon>Jatrophihabitans</taxon>
    </lineage>
</organism>
<evidence type="ECO:0000313" key="2">
    <source>
        <dbReference type="EMBL" id="UQX86891.1"/>
    </source>
</evidence>
<reference evidence="2" key="2">
    <citation type="submission" date="2022-05" db="EMBL/GenBank/DDBJ databases">
        <authorList>
            <person name="Kim J.-S."/>
            <person name="Lee K."/>
            <person name="Suh M."/>
            <person name="Eom M."/>
            <person name="Kim J.-S."/>
            <person name="Kim D.-S."/>
            <person name="Ko S.-H."/>
            <person name="Shin Y."/>
            <person name="Lee J.-S."/>
        </authorList>
    </citation>
    <scope>NUCLEOTIDE SEQUENCE</scope>
    <source>
        <strain evidence="2">N237</strain>
    </source>
</reference>
<sequence length="162" mass="17849">MDTGTDPAANEPGSGSTGLRQRFGSARRPQRPVARLRPDGMDDATVAALGKISEALEAAEDARGHLYAFHRLSGRADLILQDGVRALGEAGQAELADEIDDVLVGRDVIDGHWTFELVEMYDEQYFAVFREVEAEARRRVVEGTRHLFEAEMKHREQNAGTA</sequence>
<keyword evidence="3" id="KW-1185">Reference proteome</keyword>
<name>A0ABY4QSZ6_9ACTN</name>
<dbReference type="RefSeq" id="WP_249769292.1">
    <property type="nucleotide sequence ID" value="NZ_CP097332.1"/>
</dbReference>
<protein>
    <submittedName>
        <fullName evidence="2">Uncharacterized protein</fullName>
    </submittedName>
</protein>